<name>A0A2U8I8J4_9GAMM</name>
<accession>A0A2U8I8J4</accession>
<reference evidence="1 2" key="1">
    <citation type="submission" date="2017-05" db="EMBL/GenBank/DDBJ databases">
        <title>Genome sequence of Candidatus Fukatsuia symbiotica and Candidatus Hamiltonella defensa from Acyrthosiphon pisum strain 5D.</title>
        <authorList>
            <person name="Patel V.A."/>
            <person name="Chevignon G."/>
            <person name="Russell J.A."/>
            <person name="Oliver K.M."/>
        </authorList>
    </citation>
    <scope>NUCLEOTIDE SEQUENCE [LARGE SCALE GENOMIC DNA]</scope>
    <source>
        <strain evidence="1 2">5D</strain>
        <plasmid evidence="2">p5d_fsymbiotica-1</plasmid>
    </source>
</reference>
<evidence type="ECO:0000313" key="2">
    <source>
        <dbReference type="Proteomes" id="UP000261875"/>
    </source>
</evidence>
<dbReference type="InterPro" id="IPR035962">
    <property type="entry name" value="Rop-like_sf"/>
</dbReference>
<dbReference type="KEGG" id="fsm:CCS41_13805"/>
<dbReference type="AlphaFoldDB" id="A0A2U8I8J4"/>
<organism evidence="1 2">
    <name type="scientific">Candidatus Fukatsuia symbiotica</name>
    <dbReference type="NCBI Taxonomy" id="1878942"/>
    <lineage>
        <taxon>Bacteria</taxon>
        <taxon>Pseudomonadati</taxon>
        <taxon>Pseudomonadota</taxon>
        <taxon>Gammaproteobacteria</taxon>
        <taxon>Enterobacterales</taxon>
        <taxon>Yersiniaceae</taxon>
        <taxon>Candidatus Fukatsuia</taxon>
    </lineage>
</organism>
<dbReference type="InterPro" id="IPR000769">
    <property type="entry name" value="Regulatory_Rop"/>
</dbReference>
<sequence length="63" mass="7208">MAKKSLEQTTANMAKFLQDQSLSLLEKLDILDQDELADECQELHELAEALHQKIRKKYGPPPD</sequence>
<dbReference type="RefSeq" id="WP_119797814.1">
    <property type="nucleotide sequence ID" value="NZ_CP021660.1"/>
</dbReference>
<evidence type="ECO:0008006" key="3">
    <source>
        <dbReference type="Google" id="ProtNLM"/>
    </source>
</evidence>
<gene>
    <name evidence="1" type="ORF">CCS41_13805</name>
</gene>
<dbReference type="EMBL" id="CP021660">
    <property type="protein sequence ID" value="AWK15502.1"/>
    <property type="molecule type" value="Genomic_DNA"/>
</dbReference>
<proteinExistence type="predicted"/>
<keyword evidence="1" id="KW-0614">Plasmid</keyword>
<dbReference type="Proteomes" id="UP000261875">
    <property type="component" value="Plasmid p5D_Fsymbiotica-1"/>
</dbReference>
<dbReference type="Gene3D" id="1.10.287.230">
    <property type="match status" value="1"/>
</dbReference>
<dbReference type="Pfam" id="PF01815">
    <property type="entry name" value="Rop"/>
    <property type="match status" value="1"/>
</dbReference>
<evidence type="ECO:0000313" key="1">
    <source>
        <dbReference type="EMBL" id="AWK15502.1"/>
    </source>
</evidence>
<geneLocation type="plasmid" evidence="2">
    <name>p5d_fsymbiotica-1</name>
</geneLocation>
<keyword evidence="2" id="KW-1185">Reference proteome</keyword>
<protein>
    <recommendedName>
        <fullName evidence="3">Rop family plasmid primer RNA-binding protein</fullName>
    </recommendedName>
</protein>
<dbReference type="SUPFAM" id="SSF47380">
    <property type="entry name" value="ROP protein"/>
    <property type="match status" value="1"/>
</dbReference>
<dbReference type="PRINTS" id="PR00835">
    <property type="entry name" value="ROPREGULATRY"/>
</dbReference>